<evidence type="ECO:0000313" key="2">
    <source>
        <dbReference type="Proteomes" id="UP000590412"/>
    </source>
</evidence>
<dbReference type="PANTHER" id="PTHR28266">
    <property type="entry name" value="54S RIBOSOMAL PROTEIN L20, MITOCHONDRIAL"/>
    <property type="match status" value="1"/>
</dbReference>
<dbReference type="AlphaFoldDB" id="A0A8X7T9Z3"/>
<reference evidence="1" key="1">
    <citation type="submission" date="2020-03" db="EMBL/GenBank/DDBJ databases">
        <title>FDA dAtabase for Regulatory Grade micrObial Sequences (FDA-ARGOS): Supporting development and validation of Infectious Disease Dx tests.</title>
        <authorList>
            <person name="Campos J."/>
            <person name="Goldberg B."/>
            <person name="Tallon L."/>
            <person name="Sadzewicz L."/>
            <person name="Vavikolanu K."/>
            <person name="Mehta A."/>
            <person name="Aluvathingal J."/>
            <person name="Nadendla S."/>
            <person name="Nandy P."/>
            <person name="Geyer C."/>
            <person name="Yan Y."/>
            <person name="Sichtig H."/>
        </authorList>
    </citation>
    <scope>NUCLEOTIDE SEQUENCE [LARGE SCALE GENOMIC DNA]</scope>
    <source>
        <strain evidence="1">FDAARGOS_652</strain>
    </source>
</reference>
<name>A0A8X7T9Z3_CANPA</name>
<keyword evidence="1" id="KW-0687">Ribonucleoprotein</keyword>
<comment type="caution">
    <text evidence="1">The sequence shown here is derived from an EMBL/GenBank/DDBJ whole genome shotgun (WGS) entry which is preliminary data.</text>
</comment>
<keyword evidence="1" id="KW-0689">Ribosomal protein</keyword>
<dbReference type="GO" id="GO:0005762">
    <property type="term" value="C:mitochondrial large ribosomal subunit"/>
    <property type="evidence" value="ECO:0007669"/>
    <property type="project" value="TreeGrafter"/>
</dbReference>
<dbReference type="InterPro" id="IPR024388">
    <property type="entry name" value="Ribosomal_mL58"/>
</dbReference>
<dbReference type="PANTHER" id="PTHR28266:SF1">
    <property type="entry name" value="LARGE RIBOSOMAL SUBUNIT PROTEIN ML58"/>
    <property type="match status" value="1"/>
</dbReference>
<dbReference type="GO" id="GO:0003735">
    <property type="term" value="F:structural constituent of ribosome"/>
    <property type="evidence" value="ECO:0007669"/>
    <property type="project" value="TreeGrafter"/>
</dbReference>
<dbReference type="Proteomes" id="UP000590412">
    <property type="component" value="Unassembled WGS sequence"/>
</dbReference>
<gene>
    <name evidence="1" type="ORF">FOB60_004211</name>
</gene>
<protein>
    <submittedName>
        <fullName evidence="1">Mitochondrial ribosomal protein subunit L20 family protein</fullName>
    </submittedName>
</protein>
<accession>A0A8X7T9Z3</accession>
<dbReference type="EMBL" id="JABWAB010000006">
    <property type="protein sequence ID" value="KAF6048827.1"/>
    <property type="molecule type" value="Genomic_DNA"/>
</dbReference>
<sequence length="176" mass="20815">MIRSSIRKVHHASKEIPYQAVPRGKYNPKRSAFNFKPKPIDGLVHNPPAAIINPSMQTPYIFLPPNDPRRELAKQYRLSEDVVADMPVIRAFKAPHEREYTVTKEVVDQIKQLRNEDPERWNLKELSKKFDIELSKLVYFLRSDLPKSNKPEDKASVPMYVLDREKRRQMWMKNIY</sequence>
<proteinExistence type="predicted"/>
<dbReference type="Pfam" id="PF12824">
    <property type="entry name" value="MRP-L20"/>
    <property type="match status" value="1"/>
</dbReference>
<organism evidence="1 2">
    <name type="scientific">Candida parapsilosis</name>
    <name type="common">Yeast</name>
    <dbReference type="NCBI Taxonomy" id="5480"/>
    <lineage>
        <taxon>Eukaryota</taxon>
        <taxon>Fungi</taxon>
        <taxon>Dikarya</taxon>
        <taxon>Ascomycota</taxon>
        <taxon>Saccharomycotina</taxon>
        <taxon>Pichiomycetes</taxon>
        <taxon>Debaryomycetaceae</taxon>
        <taxon>Candida/Lodderomyces clade</taxon>
        <taxon>Candida</taxon>
    </lineage>
</organism>
<evidence type="ECO:0000313" key="1">
    <source>
        <dbReference type="EMBL" id="KAF6048827.1"/>
    </source>
</evidence>